<proteinExistence type="predicted"/>
<dbReference type="Pfam" id="PF13843">
    <property type="entry name" value="DDE_Tnp_1_7"/>
    <property type="match status" value="1"/>
</dbReference>
<evidence type="ECO:0000256" key="1">
    <source>
        <dbReference type="SAM" id="MobiDB-lite"/>
    </source>
</evidence>
<organism evidence="3 4">
    <name type="scientific">Triplophysa rosa</name>
    <name type="common">Cave loach</name>
    <dbReference type="NCBI Taxonomy" id="992332"/>
    <lineage>
        <taxon>Eukaryota</taxon>
        <taxon>Metazoa</taxon>
        <taxon>Chordata</taxon>
        <taxon>Craniata</taxon>
        <taxon>Vertebrata</taxon>
        <taxon>Euteleostomi</taxon>
        <taxon>Actinopterygii</taxon>
        <taxon>Neopterygii</taxon>
        <taxon>Teleostei</taxon>
        <taxon>Ostariophysi</taxon>
        <taxon>Cypriniformes</taxon>
        <taxon>Nemacheilidae</taxon>
        <taxon>Triplophysa</taxon>
    </lineage>
</organism>
<dbReference type="InterPro" id="IPR029526">
    <property type="entry name" value="PGBD"/>
</dbReference>
<dbReference type="Proteomes" id="UP001059041">
    <property type="component" value="Linkage Group LG25"/>
</dbReference>
<feature type="compositionally biased region" description="Low complexity" evidence="1">
    <location>
        <begin position="35"/>
        <end position="44"/>
    </location>
</feature>
<evidence type="ECO:0000259" key="2">
    <source>
        <dbReference type="Pfam" id="PF13843"/>
    </source>
</evidence>
<feature type="compositionally biased region" description="Acidic residues" evidence="1">
    <location>
        <begin position="10"/>
        <end position="23"/>
    </location>
</feature>
<feature type="compositionally biased region" description="Acidic residues" evidence="1">
    <location>
        <begin position="50"/>
        <end position="62"/>
    </location>
</feature>
<dbReference type="AlphaFoldDB" id="A0A9W7WA43"/>
<gene>
    <name evidence="3" type="ORF">IRJ41_011743</name>
</gene>
<accession>A0A9W7WA43</accession>
<feature type="compositionally biased region" description="Polar residues" evidence="1">
    <location>
        <begin position="77"/>
        <end position="88"/>
    </location>
</feature>
<reference evidence="3" key="1">
    <citation type="submission" date="2021-02" db="EMBL/GenBank/DDBJ databases">
        <title>Comparative genomics reveals that relaxation of natural selection precedes convergent phenotypic evolution of cavefish.</title>
        <authorList>
            <person name="Peng Z."/>
        </authorList>
    </citation>
    <scope>NUCLEOTIDE SEQUENCE</scope>
    <source>
        <tissue evidence="3">Muscle</tissue>
    </source>
</reference>
<sequence>MSSYKVDKDVESEETLNDVEEEHDIASEREESSEGETVVSSGEEMVFDNLSDDDSSSSEDELSPAVSSRKRKISRPSAVSPSPAKSNRSASPASAGSGKGSVKKKSIKRSLSFSVDMSNDKWHSADEPDIEPTQQQFRPLRTPGPQVISTASYSPLQFFHMFFSSRVMQKIIEHSNAYGAKCLAAKRQSWCDISLKDFKSFLALIVYMGLVKCFNLTDYWKKSDIYSLPYPVQVMSCRRFLAISSALHLSDPEEDAENEKKKGTAGYDRLFKIKPLYKDIKEACQTYFHPFQNISVDERMVASKARNGLKQYMKNKPTKWGYKLFVLADSLSGYTWDFFVYEGKSDTKQGKGVGYDTVMRLVNEKSLGTGYKLYVDNFYTTPMLFRDLLSKKILACGTVRANRIGRSTTAAPRGNIRWFRDDNLLLVEWKDRRNVLLCSTFHKAFNGDKVKRKVKGGDGVWTEEEFTVPPAVLDYNKHMGGVDLSDALIGYYKVLHKTRKWYRTFFYHFVDIAVVNAFILHKHVAKEKNEKLMTQKEFREGLCSDLAKAGSCYSEVTPTPELLHLPKYISDDGTIGRRKCRNCYLKTPIECVLCEMPLCFVSTRQCFTDWHESKAAEAECSDSVGKISKAQKRKMNSAKTGVDNTWMEPVEKL</sequence>
<feature type="domain" description="PiggyBac transposable element-derived protein" evidence="2">
    <location>
        <begin position="154"/>
        <end position="518"/>
    </location>
</feature>
<keyword evidence="4" id="KW-1185">Reference proteome</keyword>
<feature type="region of interest" description="Disordered" evidence="1">
    <location>
        <begin position="1"/>
        <end position="141"/>
    </location>
</feature>
<protein>
    <submittedName>
        <fullName evidence="3">PiggyBac transposable element-derived protein 4-like</fullName>
    </submittedName>
</protein>
<evidence type="ECO:0000313" key="4">
    <source>
        <dbReference type="Proteomes" id="UP001059041"/>
    </source>
</evidence>
<comment type="caution">
    <text evidence="3">The sequence shown here is derived from an EMBL/GenBank/DDBJ whole genome shotgun (WGS) entry which is preliminary data.</text>
</comment>
<evidence type="ECO:0000313" key="3">
    <source>
        <dbReference type="EMBL" id="KAI7791179.1"/>
    </source>
</evidence>
<dbReference type="PANTHER" id="PTHR46599">
    <property type="entry name" value="PIGGYBAC TRANSPOSABLE ELEMENT-DERIVED PROTEIN 4"/>
    <property type="match status" value="1"/>
</dbReference>
<dbReference type="EMBL" id="JAFHDT010000025">
    <property type="protein sequence ID" value="KAI7791179.1"/>
    <property type="molecule type" value="Genomic_DNA"/>
</dbReference>
<name>A0A9W7WA43_TRIRA</name>
<dbReference type="PANTHER" id="PTHR46599:SF3">
    <property type="entry name" value="PIGGYBAC TRANSPOSABLE ELEMENT-DERIVED PROTEIN 4"/>
    <property type="match status" value="1"/>
</dbReference>